<accession>A0AAW0FTQ4</accession>
<comment type="caution">
    <text evidence="2">The sequence shown here is derived from an EMBL/GenBank/DDBJ whole genome shotgun (WGS) entry which is preliminary data.</text>
</comment>
<feature type="compositionally biased region" description="Low complexity" evidence="1">
    <location>
        <begin position="377"/>
        <end position="387"/>
    </location>
</feature>
<gene>
    <name evidence="2" type="ORF">QCA50_013316</name>
</gene>
<evidence type="ECO:0008006" key="4">
    <source>
        <dbReference type="Google" id="ProtNLM"/>
    </source>
</evidence>
<dbReference type="SUPFAM" id="SSF52047">
    <property type="entry name" value="RNI-like"/>
    <property type="match status" value="1"/>
</dbReference>
<organism evidence="2 3">
    <name type="scientific">Cerrena zonata</name>
    <dbReference type="NCBI Taxonomy" id="2478898"/>
    <lineage>
        <taxon>Eukaryota</taxon>
        <taxon>Fungi</taxon>
        <taxon>Dikarya</taxon>
        <taxon>Basidiomycota</taxon>
        <taxon>Agaricomycotina</taxon>
        <taxon>Agaricomycetes</taxon>
        <taxon>Polyporales</taxon>
        <taxon>Cerrenaceae</taxon>
        <taxon>Cerrena</taxon>
    </lineage>
</organism>
<evidence type="ECO:0000313" key="2">
    <source>
        <dbReference type="EMBL" id="KAK7683482.1"/>
    </source>
</evidence>
<feature type="region of interest" description="Disordered" evidence="1">
    <location>
        <begin position="1"/>
        <end position="94"/>
    </location>
</feature>
<keyword evidence="3" id="KW-1185">Reference proteome</keyword>
<dbReference type="CDD" id="cd09917">
    <property type="entry name" value="F-box_SF"/>
    <property type="match status" value="1"/>
</dbReference>
<feature type="region of interest" description="Disordered" evidence="1">
    <location>
        <begin position="371"/>
        <end position="394"/>
    </location>
</feature>
<dbReference type="Gene3D" id="3.80.10.10">
    <property type="entry name" value="Ribonuclease Inhibitor"/>
    <property type="match status" value="1"/>
</dbReference>
<protein>
    <recommendedName>
        <fullName evidence="4">F-box domain-containing protein</fullName>
    </recommendedName>
</protein>
<name>A0AAW0FTQ4_9APHY</name>
<dbReference type="Proteomes" id="UP001385951">
    <property type="component" value="Unassembled WGS sequence"/>
</dbReference>
<dbReference type="EMBL" id="JASBNA010000030">
    <property type="protein sequence ID" value="KAK7683482.1"/>
    <property type="molecule type" value="Genomic_DNA"/>
</dbReference>
<feature type="compositionally biased region" description="Basic and acidic residues" evidence="1">
    <location>
        <begin position="144"/>
        <end position="170"/>
    </location>
</feature>
<feature type="region of interest" description="Disordered" evidence="1">
    <location>
        <begin position="131"/>
        <end position="170"/>
    </location>
</feature>
<feature type="region of interest" description="Disordered" evidence="1">
    <location>
        <begin position="107"/>
        <end position="126"/>
    </location>
</feature>
<reference evidence="2 3" key="1">
    <citation type="submission" date="2022-09" db="EMBL/GenBank/DDBJ databases">
        <authorList>
            <person name="Palmer J.M."/>
        </authorList>
    </citation>
    <scope>NUCLEOTIDE SEQUENCE [LARGE SCALE GENOMIC DNA]</scope>
    <source>
        <strain evidence="2 3">DSM 7382</strain>
    </source>
</reference>
<evidence type="ECO:0000313" key="3">
    <source>
        <dbReference type="Proteomes" id="UP001385951"/>
    </source>
</evidence>
<dbReference type="AlphaFoldDB" id="A0AAW0FTQ4"/>
<feature type="compositionally biased region" description="Low complexity" evidence="1">
    <location>
        <begin position="1"/>
        <end position="12"/>
    </location>
</feature>
<feature type="compositionally biased region" description="Polar residues" evidence="1">
    <location>
        <begin position="50"/>
        <end position="62"/>
    </location>
</feature>
<sequence>MKRSSQQLQSTKLSKRSADDAGLDLSLKPEKRSRKSRDGSGRTESSSSSLDVTTVDNPSPLLQDTADTEPHIKSVGTPAAASEEAVQEEVENLSTYTCDVAESYSAEDLHPEKVAHPSKTSDLERNEKDSIIAAGITQPPTDDETTKGDRDNKVQKLTEAESASKDPDARKGSLLPLELHRLILGYFWDDKHVDCESYRTLRSCALTCSRWQAAARPYIFRFLVLRGPNDFEKLATQLREEPDISGWIKKIRLEGKSVPYQDMYGQPLRDVAEDVDTGLYSFPTILGKPLSNVHTLELVGFAQVSSRRGDWEAYAGWIPRLATMTSVTTLNLVRCQMSPNSVAAIVRALRGLNRVALIVTDFSHPNTCTLREEPEEASATTTASPEAKYPDSISDVTNVTTTTNMKSNEKLSDGPIFYPIFHSPPKLQTLLIDTAPYTEYPFLEFEQLSGWFHPESHSDCLHFLEMGPNVSPCSLSKMLVSLGQSPNLQHLQVSTSLNALENSEIDISRLKNLRTLRLYGSKDTWEVEEELPSIQHFLSQIPGHMPQLEEITIIVYLEEESQIDDLSILDGHLTQEGFSHIKRVRIEMFPTPLFDYSNGRRNTYQKVRRQFPLLGERGILSVTHAKRDYPSPCIGIP</sequence>
<evidence type="ECO:0000256" key="1">
    <source>
        <dbReference type="SAM" id="MobiDB-lite"/>
    </source>
</evidence>
<dbReference type="InterPro" id="IPR032675">
    <property type="entry name" value="LRR_dom_sf"/>
</dbReference>
<proteinExistence type="predicted"/>